<dbReference type="AlphaFoldDB" id="A0A7I8VYU2"/>
<name>A0A7I8VYU2_9ANNE</name>
<proteinExistence type="predicted"/>
<organism evidence="1 2">
    <name type="scientific">Dimorphilus gyrociliatus</name>
    <dbReference type="NCBI Taxonomy" id="2664684"/>
    <lineage>
        <taxon>Eukaryota</taxon>
        <taxon>Metazoa</taxon>
        <taxon>Spiralia</taxon>
        <taxon>Lophotrochozoa</taxon>
        <taxon>Annelida</taxon>
        <taxon>Polychaeta</taxon>
        <taxon>Polychaeta incertae sedis</taxon>
        <taxon>Dinophilidae</taxon>
        <taxon>Dimorphilus</taxon>
    </lineage>
</organism>
<reference evidence="1 2" key="1">
    <citation type="submission" date="2020-08" db="EMBL/GenBank/DDBJ databases">
        <authorList>
            <person name="Hejnol A."/>
        </authorList>
    </citation>
    <scope>NUCLEOTIDE SEQUENCE [LARGE SCALE GENOMIC DNA]</scope>
</reference>
<gene>
    <name evidence="1" type="ORF">DGYR_LOCUS9386</name>
</gene>
<protein>
    <submittedName>
        <fullName evidence="1">Uncharacterized protein</fullName>
    </submittedName>
</protein>
<evidence type="ECO:0000313" key="1">
    <source>
        <dbReference type="EMBL" id="CAD5121428.1"/>
    </source>
</evidence>
<sequence length="310" mass="36393">MSVVIEFVKCPLGNFNEDDDKIWKSFLYIRNQTNEPYLQGIISLRGCNARKYFAFEMKVLLENFDARMKRTLCPNFIVLPYKESSLNMMYTKPTTITFGTTSITFQQKTTSESDRKGSCLIEDVADYSDIFKTIKEITKDNKSTEQKLVCHFIDFSRTGIEISREDLNKICIGYDEEKLINLTDKINRICFKIFFKEIPQWFLPEHENYNQPLAVAHARSMILIKLGVLRMKDVFAPNSKYGIFTGENLWRNWNKKSKSLIKYNKDKESKSCLVMAKMKKINKKYIKRVLNGKKDDKQQQIQDMEKVFGE</sequence>
<evidence type="ECO:0000313" key="2">
    <source>
        <dbReference type="Proteomes" id="UP000549394"/>
    </source>
</evidence>
<accession>A0A7I8VYU2</accession>
<dbReference type="Proteomes" id="UP000549394">
    <property type="component" value="Unassembled WGS sequence"/>
</dbReference>
<dbReference type="EMBL" id="CAJFCJ010000014">
    <property type="protein sequence ID" value="CAD5121428.1"/>
    <property type="molecule type" value="Genomic_DNA"/>
</dbReference>
<comment type="caution">
    <text evidence="1">The sequence shown here is derived from an EMBL/GenBank/DDBJ whole genome shotgun (WGS) entry which is preliminary data.</text>
</comment>
<keyword evidence="2" id="KW-1185">Reference proteome</keyword>